<evidence type="ECO:0000259" key="3">
    <source>
        <dbReference type="PROSITE" id="PS51176"/>
    </source>
</evidence>
<dbReference type="Pfam" id="PF02153">
    <property type="entry name" value="PDH_N"/>
    <property type="match status" value="1"/>
</dbReference>
<dbReference type="GO" id="GO:0008977">
    <property type="term" value="F:prephenate dehydrogenase (NAD+) activity"/>
    <property type="evidence" value="ECO:0007669"/>
    <property type="project" value="InterPro"/>
</dbReference>
<keyword evidence="2" id="KW-0560">Oxidoreductase</keyword>
<dbReference type="EMBL" id="CP001825">
    <property type="protein sequence ID" value="ACZ41028.1"/>
    <property type="molecule type" value="Genomic_DNA"/>
</dbReference>
<evidence type="ECO:0000313" key="5">
    <source>
        <dbReference type="Proteomes" id="UP000000323"/>
    </source>
</evidence>
<accession>D1CDM2</accession>
<dbReference type="InterPro" id="IPR036291">
    <property type="entry name" value="NAD(P)-bd_dom_sf"/>
</dbReference>
<sequence>MKKEPSFGKVLIVGLGLIGGSIGLALTDNRVEVRGVTRSVSTLEEALRRGAITGGSTRLEDEAPHADLIILAAPTRTSINLITDLAQLAKEGTVITDVCSSKVDVVRAMNQLPRHLRAVGGHPMAGKETPGISAAEKDLFLNSRWVLTETKRSDQESKSICEELAKLCGANVLWLDAEEHDLAVAYISHLPLLTSAALVLAAEEADTELTHKLAATGFRDSTRLAAGDHQMGVDLILTNSRNILQAINMFAHELQRMADAIEAGDEGKLRSLLEEAANIRRNRYYKDNTH</sequence>
<dbReference type="PANTHER" id="PTHR21363:SF0">
    <property type="entry name" value="PREPHENATE DEHYDROGENASE [NADP(+)]"/>
    <property type="match status" value="1"/>
</dbReference>
<dbReference type="Gene3D" id="3.40.50.720">
    <property type="entry name" value="NAD(P)-binding Rossmann-like Domain"/>
    <property type="match status" value="1"/>
</dbReference>
<evidence type="ECO:0000256" key="2">
    <source>
        <dbReference type="ARBA" id="ARBA00023002"/>
    </source>
</evidence>
<keyword evidence="5" id="KW-1185">Reference proteome</keyword>
<protein>
    <submittedName>
        <fullName evidence="4">Prephenate dehydrogenase</fullName>
    </submittedName>
</protein>
<dbReference type="Pfam" id="PF20463">
    <property type="entry name" value="PDH_C"/>
    <property type="match status" value="1"/>
</dbReference>
<evidence type="ECO:0000256" key="1">
    <source>
        <dbReference type="ARBA" id="ARBA00007964"/>
    </source>
</evidence>
<dbReference type="GO" id="GO:0070403">
    <property type="term" value="F:NAD+ binding"/>
    <property type="evidence" value="ECO:0007669"/>
    <property type="project" value="InterPro"/>
</dbReference>
<dbReference type="FunFam" id="3.40.50.720:FF:000208">
    <property type="entry name" value="Prephenate dehydrogenase"/>
    <property type="match status" value="1"/>
</dbReference>
<dbReference type="Proteomes" id="UP000000323">
    <property type="component" value="Chromosome 1"/>
</dbReference>
<dbReference type="HOGENOM" id="CLU_055968_0_0_0"/>
<dbReference type="PROSITE" id="PS51176">
    <property type="entry name" value="PDH_ADH"/>
    <property type="match status" value="1"/>
</dbReference>
<dbReference type="InterPro" id="IPR008927">
    <property type="entry name" value="6-PGluconate_DH-like_C_sf"/>
</dbReference>
<dbReference type="OrthoDB" id="9809920at2"/>
<dbReference type="STRING" id="525904.Tter_0106"/>
<dbReference type="GO" id="GO:0006571">
    <property type="term" value="P:tyrosine biosynthetic process"/>
    <property type="evidence" value="ECO:0007669"/>
    <property type="project" value="InterPro"/>
</dbReference>
<dbReference type="InterPro" id="IPR046826">
    <property type="entry name" value="PDH_N"/>
</dbReference>
<name>D1CDM2_THET1</name>
<dbReference type="SUPFAM" id="SSF48179">
    <property type="entry name" value="6-phosphogluconate dehydrogenase C-terminal domain-like"/>
    <property type="match status" value="1"/>
</dbReference>
<evidence type="ECO:0000313" key="4">
    <source>
        <dbReference type="EMBL" id="ACZ41028.1"/>
    </source>
</evidence>
<proteinExistence type="inferred from homology"/>
<reference evidence="5" key="1">
    <citation type="journal article" date="2010" name="Stand. Genomic Sci.">
        <title>Complete genome sequence of 'Thermobaculum terrenum' type strain (YNP1).</title>
        <authorList>
            <person name="Kiss H."/>
            <person name="Cleland D."/>
            <person name="Lapidus A."/>
            <person name="Lucas S."/>
            <person name="Glavina Del Rio T."/>
            <person name="Nolan M."/>
            <person name="Tice H."/>
            <person name="Han C."/>
            <person name="Goodwin L."/>
            <person name="Pitluck S."/>
            <person name="Liolios K."/>
            <person name="Ivanova N."/>
            <person name="Mavromatis K."/>
            <person name="Ovchinnikova G."/>
            <person name="Pati A."/>
            <person name="Chen A."/>
            <person name="Palaniappan K."/>
            <person name="Land M."/>
            <person name="Hauser L."/>
            <person name="Chang Y."/>
            <person name="Jeffries C."/>
            <person name="Lu M."/>
            <person name="Brettin T."/>
            <person name="Detter J."/>
            <person name="Goker M."/>
            <person name="Tindall B."/>
            <person name="Beck B."/>
            <person name="McDermott T."/>
            <person name="Woyke T."/>
            <person name="Bristow J."/>
            <person name="Eisen J."/>
            <person name="Markowitz V."/>
            <person name="Hugenholtz P."/>
            <person name="Kyrpides N."/>
            <person name="Klenk H."/>
            <person name="Cheng J."/>
        </authorList>
    </citation>
    <scope>NUCLEOTIDE SEQUENCE [LARGE SCALE GENOMIC DNA]</scope>
    <source>
        <strain evidence="5">ATCC BAA-798 / YNP1</strain>
    </source>
</reference>
<dbReference type="AlphaFoldDB" id="D1CDM2"/>
<organism evidence="4 5">
    <name type="scientific">Thermobaculum terrenum (strain ATCC BAA-798 / CCMEE 7001 / YNP1)</name>
    <dbReference type="NCBI Taxonomy" id="525904"/>
    <lineage>
        <taxon>Bacteria</taxon>
        <taxon>Bacillati</taxon>
        <taxon>Chloroflexota</taxon>
        <taxon>Chloroflexia</taxon>
        <taxon>Candidatus Thermobaculales</taxon>
        <taxon>Candidatus Thermobaculaceae</taxon>
        <taxon>Thermobaculum</taxon>
    </lineage>
</organism>
<comment type="similarity">
    <text evidence="1">Belongs to the prephenate/arogenate dehydrogenase family.</text>
</comment>
<dbReference type="InterPro" id="IPR050812">
    <property type="entry name" value="Preph/Arog_dehydrog"/>
</dbReference>
<dbReference type="Gene3D" id="1.10.3660.10">
    <property type="entry name" value="6-phosphogluconate dehydrogenase C-terminal like domain"/>
    <property type="match status" value="1"/>
</dbReference>
<dbReference type="InterPro" id="IPR046825">
    <property type="entry name" value="PDH_C"/>
</dbReference>
<dbReference type="eggNOG" id="COG0287">
    <property type="taxonomic scope" value="Bacteria"/>
</dbReference>
<gene>
    <name evidence="4" type="ordered locus">Tter_0106</name>
</gene>
<dbReference type="GO" id="GO:0004665">
    <property type="term" value="F:prephenate dehydrogenase (NADP+) activity"/>
    <property type="evidence" value="ECO:0007669"/>
    <property type="project" value="InterPro"/>
</dbReference>
<dbReference type="SUPFAM" id="SSF51735">
    <property type="entry name" value="NAD(P)-binding Rossmann-fold domains"/>
    <property type="match status" value="1"/>
</dbReference>
<dbReference type="RefSeq" id="WP_012874063.1">
    <property type="nucleotide sequence ID" value="NC_013525.1"/>
</dbReference>
<dbReference type="KEGG" id="ttr:Tter_0106"/>
<dbReference type="InterPro" id="IPR003099">
    <property type="entry name" value="Prephen_DH"/>
</dbReference>
<dbReference type="PANTHER" id="PTHR21363">
    <property type="entry name" value="PREPHENATE DEHYDROGENASE"/>
    <property type="match status" value="1"/>
</dbReference>
<feature type="domain" description="Prephenate/arogenate dehydrogenase" evidence="3">
    <location>
        <begin position="8"/>
        <end position="290"/>
    </location>
</feature>